<evidence type="ECO:0000313" key="1">
    <source>
        <dbReference type="EMBL" id="WGV27148.1"/>
    </source>
</evidence>
<dbReference type="Pfam" id="PF22541">
    <property type="entry name" value="DUF7005"/>
    <property type="match status" value="1"/>
</dbReference>
<evidence type="ECO:0000313" key="2">
    <source>
        <dbReference type="Proteomes" id="UP001223520"/>
    </source>
</evidence>
<dbReference type="InterPro" id="IPR054274">
    <property type="entry name" value="DUF7005"/>
</dbReference>
<dbReference type="EMBL" id="CP124543">
    <property type="protein sequence ID" value="WGV27148.1"/>
    <property type="molecule type" value="Genomic_DNA"/>
</dbReference>
<keyword evidence="2" id="KW-1185">Reference proteome</keyword>
<accession>A0AAJ6NUV1</accession>
<dbReference type="RefSeq" id="WP_281484387.1">
    <property type="nucleotide sequence ID" value="NZ_CP124543.1"/>
</dbReference>
<dbReference type="Proteomes" id="UP001223520">
    <property type="component" value="Chromosome"/>
</dbReference>
<dbReference type="KEGG" id="hbq:QI031_06550"/>
<sequence length="385" mass="44078">MPTQLNYRSQVLSELGATPEEITELLAYNQNNFNHPKLPPNITFPLASEPHVTEWKRYHAQAQSLGTFTTLRSALVQLQFPIRLGISETENYRAATRQGNPADSMVEATGLELEQPESLQLIIHPTLAGEVPILIAGCRADFIVLVQALSKRNEPVSIPDSMGAIAISGFNNWQRIKKYRTEWETHQEQPVTETEWKAEFQRLIPQKHLYQDFFIILSQGNYSAVNAAELGLDEAEWLLLCLTIRLEHECCHYFTKRVFGSMRNNILDELIADYQGIVAANHNYYRADWFLRFVGLEAFPNYRQGGRLENYCGNPPLSDGAFRILQVLVKQAAQNLEQFNISHIEELKSLENKARLIMFLTSCTLEELATKTGVLLEQMWQRYTM</sequence>
<dbReference type="AlphaFoldDB" id="A0AAJ6NUV1"/>
<organism evidence="1 2">
    <name type="scientific">Halotia branconii CENA392</name>
    <dbReference type="NCBI Taxonomy" id="1539056"/>
    <lineage>
        <taxon>Bacteria</taxon>
        <taxon>Bacillati</taxon>
        <taxon>Cyanobacteriota</taxon>
        <taxon>Cyanophyceae</taxon>
        <taxon>Nostocales</taxon>
        <taxon>Nodulariaceae</taxon>
        <taxon>Halotia</taxon>
    </lineage>
</organism>
<name>A0AAJ6NUV1_9CYAN</name>
<gene>
    <name evidence="1" type="ORF">QI031_06550</name>
</gene>
<protein>
    <submittedName>
        <fullName evidence="1">Uncharacterized protein</fullName>
    </submittedName>
</protein>
<reference evidence="1 2" key="1">
    <citation type="journal article" date="2023" name="Limnol Oceanogr Lett">
        <title>Environmental adaptations by the intertidal Antarctic cyanobacterium Halotia branconii CENA392 as revealed using long-read genome sequencing.</title>
        <authorList>
            <person name="Dextro R.B."/>
            <person name="Delbaje E."/>
            <person name="Freitas P.N.N."/>
            <person name="Geraldes V."/>
            <person name="Pinto E."/>
            <person name="Long P.F."/>
            <person name="Fiore M.F."/>
        </authorList>
    </citation>
    <scope>NUCLEOTIDE SEQUENCE [LARGE SCALE GENOMIC DNA]</scope>
    <source>
        <strain evidence="1 2">CENA392</strain>
    </source>
</reference>
<proteinExistence type="predicted"/>